<feature type="domain" description="TonB-dependent receptor plug" evidence="13">
    <location>
        <begin position="180"/>
        <end position="305"/>
    </location>
</feature>
<keyword evidence="5" id="KW-0732">Signal</keyword>
<dbReference type="GO" id="GO:0009279">
    <property type="term" value="C:cell outer membrane"/>
    <property type="evidence" value="ECO:0007669"/>
    <property type="project" value="UniProtKB-SubCell"/>
</dbReference>
<evidence type="ECO:0000256" key="6">
    <source>
        <dbReference type="ARBA" id="ARBA00023077"/>
    </source>
</evidence>
<dbReference type="Gene3D" id="2.60.40.1120">
    <property type="entry name" value="Carboxypeptidase-like, regulatory domain"/>
    <property type="match status" value="1"/>
</dbReference>
<dbReference type="SUPFAM" id="SSF49464">
    <property type="entry name" value="Carboxypeptidase regulatory domain-like"/>
    <property type="match status" value="1"/>
</dbReference>
<dbReference type="NCBIfam" id="TIGR04056">
    <property type="entry name" value="OMP_RagA_SusC"/>
    <property type="match status" value="1"/>
</dbReference>
<reference evidence="14 15" key="1">
    <citation type="submission" date="2017-04" db="EMBL/GenBank/DDBJ databases">
        <authorList>
            <person name="Afonso C.L."/>
            <person name="Miller P.J."/>
            <person name="Scott M.A."/>
            <person name="Spackman E."/>
            <person name="Goraichik I."/>
            <person name="Dimitrov K.M."/>
            <person name="Suarez D.L."/>
            <person name="Swayne D.E."/>
        </authorList>
    </citation>
    <scope>NUCLEOTIDE SEQUENCE [LARGE SCALE GENOMIC DNA]</scope>
    <source>
        <strain evidence="14 15">DSM 19625</strain>
    </source>
</reference>
<dbReference type="InterPro" id="IPR037066">
    <property type="entry name" value="Plug_dom_sf"/>
</dbReference>
<accession>A0A1W2DL17</accession>
<name>A0A1W2DL17_9SPHI</name>
<evidence type="ECO:0000256" key="2">
    <source>
        <dbReference type="ARBA" id="ARBA00022448"/>
    </source>
</evidence>
<dbReference type="InterPro" id="IPR000531">
    <property type="entry name" value="Beta-barrel_TonB"/>
</dbReference>
<dbReference type="GO" id="GO:0044718">
    <property type="term" value="P:siderophore transmembrane transport"/>
    <property type="evidence" value="ECO:0007669"/>
    <property type="project" value="TreeGrafter"/>
</dbReference>
<keyword evidence="2 10" id="KW-0813">Transport</keyword>
<dbReference type="Pfam" id="PF00593">
    <property type="entry name" value="TonB_dep_Rec_b-barrel"/>
    <property type="match status" value="1"/>
</dbReference>
<dbReference type="PROSITE" id="PS52016">
    <property type="entry name" value="TONB_DEPENDENT_REC_3"/>
    <property type="match status" value="1"/>
</dbReference>
<organism evidence="14 15">
    <name type="scientific">Pedobacter nyackensis</name>
    <dbReference type="NCBI Taxonomy" id="475255"/>
    <lineage>
        <taxon>Bacteria</taxon>
        <taxon>Pseudomonadati</taxon>
        <taxon>Bacteroidota</taxon>
        <taxon>Sphingobacteriia</taxon>
        <taxon>Sphingobacteriales</taxon>
        <taxon>Sphingobacteriaceae</taxon>
        <taxon>Pedobacter</taxon>
    </lineage>
</organism>
<dbReference type="InterPro" id="IPR039426">
    <property type="entry name" value="TonB-dep_rcpt-like"/>
</dbReference>
<keyword evidence="6 11" id="KW-0798">TonB box</keyword>
<evidence type="ECO:0000256" key="5">
    <source>
        <dbReference type="ARBA" id="ARBA00022729"/>
    </source>
</evidence>
<comment type="subcellular location">
    <subcellularLocation>
        <location evidence="1 10">Cell outer membrane</location>
        <topology evidence="1 10">Multi-pass membrane protein</topology>
    </subcellularLocation>
</comment>
<comment type="similarity">
    <text evidence="10 11">Belongs to the TonB-dependent receptor family.</text>
</comment>
<feature type="domain" description="TonB-dependent receptor-like beta-barrel" evidence="12">
    <location>
        <begin position="465"/>
        <end position="1012"/>
    </location>
</feature>
<dbReference type="Gene3D" id="2.170.130.10">
    <property type="entry name" value="TonB-dependent receptor, plug domain"/>
    <property type="match status" value="1"/>
</dbReference>
<dbReference type="Gene3D" id="2.40.170.20">
    <property type="entry name" value="TonB-dependent receptor, beta-barrel domain"/>
    <property type="match status" value="1"/>
</dbReference>
<dbReference type="Proteomes" id="UP000192678">
    <property type="component" value="Unassembled WGS sequence"/>
</dbReference>
<keyword evidence="7 10" id="KW-0472">Membrane</keyword>
<evidence type="ECO:0000256" key="3">
    <source>
        <dbReference type="ARBA" id="ARBA00022452"/>
    </source>
</evidence>
<keyword evidence="4 10" id="KW-0812">Transmembrane</keyword>
<sequence>MKKNNYLKWDVLMQYTHKILFLMQLTTVMILAPGFQLSAADGSFVKPPMGYDLAWYENRLTFDMPLAAKSEDVSINEVLKNSLFFLGIEVRGRVVGEDNQPLLGATVKVKGGTNSTSTNANGEFSLQNVDENATLVISFIGYNTKEIKATENLGNIQLTQNTDNLKEVEINAGYYKVKDRERTGSISKITSKDIEKQPVNNVLAAMQANIPGLQVTQNTGVPGGGFTVQVRGRNSITQGNNPFYVIDGVPFTATAITPNIGATGSQIIPNANPLASISPNDIASIEVLKDADATAIYGSRGANGVILITTKKGAIGKAQTSVSFTQGVSRVGRKLDLMDTDQYLEMRREAYFTNDRLTTTSTQYATEYDINGTWDQKKDTDWQKELIGGTAQTTNFLTSLSGGTENLQYQIGSNYYKEGTVYPGEHSFSRIVGNSSLRYNSSNKKFNASFSANYSNTITDLFNDDIVRYIYLSPNFPALQNSDGSLNWENKTMGVNPFAITMTPFNVRNNNLISNALLSYNLTPGLKISTSLGYTTMSSKNFSSRPFSVQNPAAAAARSAGFGANSIDTWIVEPQVNWTKQLGKGKFELLLGTTFQENTTDGQNITATGYTNDALLENIGSASTLTVSSRQYLQYRYTAVFGRINYAFNGKYILNMTGRRDGSTRFGSENRFANFGAIGAAWVFSEEKFIKQIPIISFAKLRGSYGITGSDQIGDYGYLPMWGSQTGLSASYQGASAITPSGLANPDYAWEINKKLEAALELGILNDKISLSTGYYSNRSSNQLVNRQLAPTTGFNTIRDNLPATVLNSGWEFELNTKNINRNGFQWSSSFNLTIPKNKLVSYPGLSTSGGDATRYVEGYPLDIRKIFNTYLDTSTGLYNREDYDGNGIFDSRDQYVIKFNGRKFYGGLQNNLSYKGFEFDILFQFVKQQGLTGLPPNTPGSFLNFSSVNKPVELLNRWQNPGDNAKYQKYGTTTQVLITNIEATSSGSLSFEDASFIKVKNVSLTYNLPSKLLTRIKISRAKFFVQGQNVLTFTKYLGLDPEIQNTNFLPQLRVILIGTQLTF</sequence>
<evidence type="ECO:0000256" key="11">
    <source>
        <dbReference type="RuleBase" id="RU003357"/>
    </source>
</evidence>
<dbReference type="GO" id="GO:0015344">
    <property type="term" value="F:siderophore uptake transmembrane transporter activity"/>
    <property type="evidence" value="ECO:0007669"/>
    <property type="project" value="TreeGrafter"/>
</dbReference>
<keyword evidence="15" id="KW-1185">Reference proteome</keyword>
<dbReference type="InterPro" id="IPR023997">
    <property type="entry name" value="TonB-dep_OMP_SusC/RagA_CS"/>
</dbReference>
<evidence type="ECO:0000256" key="8">
    <source>
        <dbReference type="ARBA" id="ARBA00023170"/>
    </source>
</evidence>
<dbReference type="PANTHER" id="PTHR30069:SF29">
    <property type="entry name" value="HEMOGLOBIN AND HEMOGLOBIN-HAPTOGLOBIN-BINDING PROTEIN 1-RELATED"/>
    <property type="match status" value="1"/>
</dbReference>
<dbReference type="OrthoDB" id="9768177at2"/>
<evidence type="ECO:0000256" key="7">
    <source>
        <dbReference type="ARBA" id="ARBA00023136"/>
    </source>
</evidence>
<evidence type="ECO:0000313" key="15">
    <source>
        <dbReference type="Proteomes" id="UP000192678"/>
    </source>
</evidence>
<evidence type="ECO:0000256" key="4">
    <source>
        <dbReference type="ARBA" id="ARBA00022692"/>
    </source>
</evidence>
<dbReference type="InterPro" id="IPR012910">
    <property type="entry name" value="Plug_dom"/>
</dbReference>
<keyword evidence="9 10" id="KW-0998">Cell outer membrane</keyword>
<dbReference type="SUPFAM" id="SSF56935">
    <property type="entry name" value="Porins"/>
    <property type="match status" value="1"/>
</dbReference>
<dbReference type="InterPro" id="IPR008969">
    <property type="entry name" value="CarboxyPept-like_regulatory"/>
</dbReference>
<dbReference type="STRING" id="475255.SAMN04488101_107140"/>
<dbReference type="PANTHER" id="PTHR30069">
    <property type="entry name" value="TONB-DEPENDENT OUTER MEMBRANE RECEPTOR"/>
    <property type="match status" value="1"/>
</dbReference>
<evidence type="ECO:0000256" key="9">
    <source>
        <dbReference type="ARBA" id="ARBA00023237"/>
    </source>
</evidence>
<gene>
    <name evidence="14" type="ORF">SAMN04488101_107140</name>
</gene>
<dbReference type="EMBL" id="FWYB01000007">
    <property type="protein sequence ID" value="SMC98113.1"/>
    <property type="molecule type" value="Genomic_DNA"/>
</dbReference>
<evidence type="ECO:0000259" key="12">
    <source>
        <dbReference type="Pfam" id="PF00593"/>
    </source>
</evidence>
<evidence type="ECO:0000256" key="1">
    <source>
        <dbReference type="ARBA" id="ARBA00004571"/>
    </source>
</evidence>
<proteinExistence type="inferred from homology"/>
<evidence type="ECO:0000313" key="14">
    <source>
        <dbReference type="EMBL" id="SMC98113.1"/>
    </source>
</evidence>
<dbReference type="InterPro" id="IPR036942">
    <property type="entry name" value="Beta-barrel_TonB_sf"/>
</dbReference>
<dbReference type="Pfam" id="PF07715">
    <property type="entry name" value="Plug"/>
    <property type="match status" value="1"/>
</dbReference>
<dbReference type="RefSeq" id="WP_084289998.1">
    <property type="nucleotide sequence ID" value="NZ_FWYB01000007.1"/>
</dbReference>
<evidence type="ECO:0000256" key="10">
    <source>
        <dbReference type="PROSITE-ProRule" id="PRU01360"/>
    </source>
</evidence>
<protein>
    <submittedName>
        <fullName evidence="14">TonB-linked outer membrane protein, SusC/RagA family</fullName>
    </submittedName>
</protein>
<keyword evidence="8" id="KW-0675">Receptor</keyword>
<dbReference type="NCBIfam" id="TIGR04057">
    <property type="entry name" value="SusC_RagA_signa"/>
    <property type="match status" value="1"/>
</dbReference>
<keyword evidence="3 10" id="KW-1134">Transmembrane beta strand</keyword>
<evidence type="ECO:0000259" key="13">
    <source>
        <dbReference type="Pfam" id="PF07715"/>
    </source>
</evidence>
<dbReference type="Pfam" id="PF13715">
    <property type="entry name" value="CarbopepD_reg_2"/>
    <property type="match status" value="1"/>
</dbReference>
<dbReference type="AlphaFoldDB" id="A0A1W2DL17"/>
<dbReference type="InterPro" id="IPR023996">
    <property type="entry name" value="TonB-dep_OMP_SusC/RagA"/>
</dbReference>